<dbReference type="InterPro" id="IPR032284">
    <property type="entry name" value="RecQ_Zn-bd"/>
</dbReference>
<dbReference type="Pfam" id="PF00270">
    <property type="entry name" value="DEAD"/>
    <property type="match status" value="1"/>
</dbReference>
<dbReference type="Pfam" id="PF16124">
    <property type="entry name" value="RecQ_Zn_bind"/>
    <property type="match status" value="1"/>
</dbReference>
<dbReference type="NCBIfam" id="TIGR00614">
    <property type="entry name" value="recQ_fam"/>
    <property type="match status" value="1"/>
</dbReference>
<feature type="domain" description="Helicase C-terminal" evidence="9">
    <location>
        <begin position="214"/>
        <end position="358"/>
    </location>
</feature>
<keyword evidence="4" id="KW-0067">ATP-binding</keyword>
<dbReference type="InterPro" id="IPR004589">
    <property type="entry name" value="DNA_helicase_ATP-dep_RecQ"/>
</dbReference>
<dbReference type="InterPro" id="IPR011545">
    <property type="entry name" value="DEAD/DEAH_box_helicase_dom"/>
</dbReference>
<evidence type="ECO:0000256" key="4">
    <source>
        <dbReference type="ARBA" id="ARBA00022840"/>
    </source>
</evidence>
<evidence type="ECO:0000313" key="11">
    <source>
        <dbReference type="Proteomes" id="UP000774130"/>
    </source>
</evidence>
<keyword evidence="3 10" id="KW-0347">Helicase</keyword>
<evidence type="ECO:0000256" key="5">
    <source>
        <dbReference type="ARBA" id="ARBA00023125"/>
    </source>
</evidence>
<evidence type="ECO:0000256" key="3">
    <source>
        <dbReference type="ARBA" id="ARBA00022806"/>
    </source>
</evidence>
<dbReference type="Pfam" id="PF00271">
    <property type="entry name" value="Helicase_C"/>
    <property type="match status" value="1"/>
</dbReference>
<dbReference type="GO" id="GO:0004386">
    <property type="term" value="F:helicase activity"/>
    <property type="evidence" value="ECO:0007669"/>
    <property type="project" value="UniProtKB-KW"/>
</dbReference>
<proteinExistence type="predicted"/>
<organism evidence="10 11">
    <name type="scientific">Enterococcus alishanensis</name>
    <dbReference type="NCBI Taxonomy" id="1303817"/>
    <lineage>
        <taxon>Bacteria</taxon>
        <taxon>Bacillati</taxon>
        <taxon>Bacillota</taxon>
        <taxon>Bacilli</taxon>
        <taxon>Lactobacillales</taxon>
        <taxon>Enterococcaceae</taxon>
        <taxon>Enterococcus</taxon>
    </lineage>
</organism>
<evidence type="ECO:0000256" key="6">
    <source>
        <dbReference type="ARBA" id="ARBA00044535"/>
    </source>
</evidence>
<dbReference type="CDD" id="cd17920">
    <property type="entry name" value="DEXHc_RecQ"/>
    <property type="match status" value="1"/>
</dbReference>
<keyword evidence="1" id="KW-0547">Nucleotide-binding</keyword>
<keyword evidence="2" id="KW-0378">Hydrolase</keyword>
<reference evidence="10 11" key="1">
    <citation type="submission" date="2021-06" db="EMBL/GenBank/DDBJ databases">
        <title>Enterococcus alishanensis sp. nov., a novel lactic acid bacterium isolated from fresh coffee beans.</title>
        <authorList>
            <person name="Chen Y.-S."/>
        </authorList>
    </citation>
    <scope>NUCLEOTIDE SEQUENCE [LARGE SCALE GENOMIC DNA]</scope>
    <source>
        <strain evidence="10 11">ALS3</strain>
    </source>
</reference>
<dbReference type="InterPro" id="IPR001650">
    <property type="entry name" value="Helicase_C-like"/>
</dbReference>
<dbReference type="PROSITE" id="PS51192">
    <property type="entry name" value="HELICASE_ATP_BIND_1"/>
    <property type="match status" value="1"/>
</dbReference>
<evidence type="ECO:0000259" key="8">
    <source>
        <dbReference type="PROSITE" id="PS51192"/>
    </source>
</evidence>
<dbReference type="PANTHER" id="PTHR13710">
    <property type="entry name" value="DNA HELICASE RECQ FAMILY MEMBER"/>
    <property type="match status" value="1"/>
</dbReference>
<gene>
    <name evidence="10" type="ORF">KUA55_04855</name>
</gene>
<dbReference type="PROSITE" id="PS51194">
    <property type="entry name" value="HELICASE_CTER"/>
    <property type="match status" value="1"/>
</dbReference>
<evidence type="ECO:0000259" key="9">
    <source>
        <dbReference type="PROSITE" id="PS51194"/>
    </source>
</evidence>
<dbReference type="InterPro" id="IPR014001">
    <property type="entry name" value="Helicase_ATP-bd"/>
</dbReference>
<comment type="caution">
    <text evidence="10">The sequence shown here is derived from an EMBL/GenBank/DDBJ whole genome shotgun (WGS) entry which is preliminary data.</text>
</comment>
<sequence length="463" mass="53847">MELKKALEQYFGYSEFRPGQAEIISTVLKGEPVLGMLPTGTGKSLCYQLAGYLLPGTVIIISPLISLMEDQVNQLQQLGEKRVIALNSVLSYSEKDYVLKNMKKYKFIFMSPEMFLQEKIMAQLKTSNISLVVVDEAHCISQWGIDFRPEYLKLSAGIHQLPQPRIMALTATATPNVREDIKHLLFHHQVKSFVYSVDRPNISYFVFQAEKKTKLRELLETLSGTGIVYCATRKQVESLYQLFRNDFPVAFYHGGLSGQERRVLQQQFQQDELKVLFATNAFGMGINKNNIRYVIHYDLPDSPENYLQEIGRAGRDGHHAQAILLYENNDEKIHYFLQDQINDVRKLYEMKQQNPELLIELPLIKKWETYFPDQSDQIISLLEKRQQVKRQQIRFMLAYVQQTECRRKFLTNYFAEKLEKIPKTCCDNHGATLTTVENNLQEKVQPQSWQEILEKIFKNPLKI</sequence>
<feature type="domain" description="Helicase ATP-binding" evidence="8">
    <location>
        <begin position="24"/>
        <end position="191"/>
    </location>
</feature>
<keyword evidence="5" id="KW-0238">DNA-binding</keyword>
<dbReference type="PROSITE" id="PS00690">
    <property type="entry name" value="DEAH_ATP_HELICASE"/>
    <property type="match status" value="1"/>
</dbReference>
<dbReference type="EMBL" id="JAHUZB010000002">
    <property type="protein sequence ID" value="MBV7390000.1"/>
    <property type="molecule type" value="Genomic_DNA"/>
</dbReference>
<dbReference type="PANTHER" id="PTHR13710:SF84">
    <property type="entry name" value="ATP-DEPENDENT DNA HELICASE RECS-RELATED"/>
    <property type="match status" value="1"/>
</dbReference>
<dbReference type="SMART" id="SM00487">
    <property type="entry name" value="DEXDc"/>
    <property type="match status" value="1"/>
</dbReference>
<dbReference type="InterPro" id="IPR002464">
    <property type="entry name" value="DNA/RNA_helicase_DEAH_CS"/>
</dbReference>
<evidence type="ECO:0000313" key="10">
    <source>
        <dbReference type="EMBL" id="MBV7390000.1"/>
    </source>
</evidence>
<keyword evidence="11" id="KW-1185">Reference proteome</keyword>
<dbReference type="RefSeq" id="WP_218325056.1">
    <property type="nucleotide sequence ID" value="NZ_JAHUZB010000002.1"/>
</dbReference>
<accession>A0ABS6TAT3</accession>
<dbReference type="SMART" id="SM00490">
    <property type="entry name" value="HELICc"/>
    <property type="match status" value="1"/>
</dbReference>
<evidence type="ECO:0000256" key="2">
    <source>
        <dbReference type="ARBA" id="ARBA00022801"/>
    </source>
</evidence>
<evidence type="ECO:0000256" key="1">
    <source>
        <dbReference type="ARBA" id="ARBA00022741"/>
    </source>
</evidence>
<dbReference type="Proteomes" id="UP000774130">
    <property type="component" value="Unassembled WGS sequence"/>
</dbReference>
<evidence type="ECO:0000256" key="7">
    <source>
        <dbReference type="ARBA" id="ARBA00044550"/>
    </source>
</evidence>
<name>A0ABS6TAT3_9ENTE</name>
<protein>
    <recommendedName>
        <fullName evidence="6">ATP-dependent DNA helicase RecQ</fullName>
    </recommendedName>
    <alternativeName>
        <fullName evidence="7">DNA 3'-5' helicase RecQ</fullName>
    </alternativeName>
</protein>